<dbReference type="InterPro" id="IPR001412">
    <property type="entry name" value="aa-tRNA-synth_I_CS"/>
</dbReference>
<evidence type="ECO:0000256" key="7">
    <source>
        <dbReference type="HAMAP-Rule" id="MF_00022"/>
    </source>
</evidence>
<reference evidence="10 11" key="1">
    <citation type="journal article" date="2016" name="Nat. Commun.">
        <title>Thousands of microbial genomes shed light on interconnected biogeochemical processes in an aquifer system.</title>
        <authorList>
            <person name="Anantharaman K."/>
            <person name="Brown C.T."/>
            <person name="Hug L.A."/>
            <person name="Sharon I."/>
            <person name="Castelle C.J."/>
            <person name="Probst A.J."/>
            <person name="Thomas B.C."/>
            <person name="Singh A."/>
            <person name="Wilkins M.J."/>
            <person name="Karaoz U."/>
            <person name="Brodie E.L."/>
            <person name="Williams K.H."/>
            <person name="Hubbard S.S."/>
            <person name="Banfield J.F."/>
        </authorList>
    </citation>
    <scope>NUCLEOTIDE SEQUENCE [LARGE SCALE GENOMIC DNA]</scope>
</reference>
<comment type="caution">
    <text evidence="7">Lacks conserved residue(s) required for the propagation of feature annotation.</text>
</comment>
<organism evidence="10 11">
    <name type="scientific">Candidatus Curtissbacteria bacterium RBG_13_35_7</name>
    <dbReference type="NCBI Taxonomy" id="1797705"/>
    <lineage>
        <taxon>Bacteria</taxon>
        <taxon>Candidatus Curtissiibacteriota</taxon>
    </lineage>
</organism>
<feature type="domain" description="Glutamyl/glutaminyl-tRNA synthetase class Ib catalytic" evidence="8">
    <location>
        <begin position="3"/>
        <end position="99"/>
    </location>
</feature>
<dbReference type="PRINTS" id="PR00987">
    <property type="entry name" value="TRNASYNTHGLU"/>
</dbReference>
<dbReference type="CDD" id="cd00808">
    <property type="entry name" value="GluRS_core"/>
    <property type="match status" value="1"/>
</dbReference>
<protein>
    <recommendedName>
        <fullName evidence="7">Glutamate--tRNA ligase</fullName>
        <ecNumber evidence="7">6.1.1.17</ecNumber>
    </recommendedName>
    <alternativeName>
        <fullName evidence="7">Glutamyl-tRNA synthetase</fullName>
        <shortName evidence="7">GluRS</shortName>
    </alternativeName>
</protein>
<evidence type="ECO:0000256" key="4">
    <source>
        <dbReference type="ARBA" id="ARBA00022840"/>
    </source>
</evidence>
<comment type="subcellular location">
    <subcellularLocation>
        <location evidence="7">Cytoplasm</location>
    </subcellularLocation>
</comment>
<dbReference type="GO" id="GO:0005524">
    <property type="term" value="F:ATP binding"/>
    <property type="evidence" value="ECO:0007669"/>
    <property type="project" value="UniProtKB-UniRule"/>
</dbReference>
<dbReference type="EC" id="6.1.1.17" evidence="7"/>
<dbReference type="AlphaFoldDB" id="A0A1F5G265"/>
<feature type="domain" description="Aminoacyl-tRNA synthetase class I anticodon-binding" evidence="9">
    <location>
        <begin position="284"/>
        <end position="412"/>
    </location>
</feature>
<feature type="short sequence motif" description="'HIGH' region" evidence="7">
    <location>
        <begin position="10"/>
        <end position="20"/>
    </location>
</feature>
<dbReference type="Pfam" id="PF19269">
    <property type="entry name" value="Anticodon_2"/>
    <property type="match status" value="1"/>
</dbReference>
<comment type="similarity">
    <text evidence="1 7">Belongs to the class-I aminoacyl-tRNA synthetase family. Glutamate--tRNA ligase type 1 subfamily.</text>
</comment>
<dbReference type="Proteomes" id="UP000176317">
    <property type="component" value="Unassembled WGS sequence"/>
</dbReference>
<comment type="subunit">
    <text evidence="7">Monomer.</text>
</comment>
<feature type="binding site" evidence="7">
    <location>
        <position position="204"/>
    </location>
    <ligand>
        <name>ATP</name>
        <dbReference type="ChEBI" id="CHEBI:30616"/>
    </ligand>
</feature>
<feature type="short sequence motif" description="'KMSKS' region" evidence="7">
    <location>
        <begin position="201"/>
        <end position="205"/>
    </location>
</feature>
<evidence type="ECO:0000256" key="6">
    <source>
        <dbReference type="ARBA" id="ARBA00023146"/>
    </source>
</evidence>
<dbReference type="InterPro" id="IPR020751">
    <property type="entry name" value="aa-tRNA-synth_I_codon-bd_sub2"/>
</dbReference>
<dbReference type="HAMAP" id="MF_00022">
    <property type="entry name" value="Glu_tRNA_synth_type1"/>
    <property type="match status" value="1"/>
</dbReference>
<dbReference type="PANTHER" id="PTHR43311">
    <property type="entry name" value="GLUTAMATE--TRNA LIGASE"/>
    <property type="match status" value="1"/>
</dbReference>
<dbReference type="SUPFAM" id="SSF48163">
    <property type="entry name" value="An anticodon-binding domain of class I aminoacyl-tRNA synthetases"/>
    <property type="match status" value="1"/>
</dbReference>
<dbReference type="Pfam" id="PF00749">
    <property type="entry name" value="tRNA-synt_1c"/>
    <property type="match status" value="2"/>
</dbReference>
<evidence type="ECO:0000256" key="1">
    <source>
        <dbReference type="ARBA" id="ARBA00007894"/>
    </source>
</evidence>
<dbReference type="Gene3D" id="1.10.10.350">
    <property type="match status" value="1"/>
</dbReference>
<dbReference type="GO" id="GO:0006424">
    <property type="term" value="P:glutamyl-tRNA aminoacylation"/>
    <property type="evidence" value="ECO:0007669"/>
    <property type="project" value="UniProtKB-UniRule"/>
</dbReference>
<keyword evidence="4 7" id="KW-0067">ATP-binding</keyword>
<dbReference type="EMBL" id="MFAT01000050">
    <property type="protein sequence ID" value="OGD85973.1"/>
    <property type="molecule type" value="Genomic_DNA"/>
</dbReference>
<dbReference type="InterPro" id="IPR020058">
    <property type="entry name" value="Glu/Gln-tRNA-synth_Ib_cat-dom"/>
</dbReference>
<evidence type="ECO:0000256" key="5">
    <source>
        <dbReference type="ARBA" id="ARBA00022917"/>
    </source>
</evidence>
<dbReference type="SUPFAM" id="SSF52374">
    <property type="entry name" value="Nucleotidylyl transferase"/>
    <property type="match status" value="1"/>
</dbReference>
<gene>
    <name evidence="7" type="primary">gltX</name>
    <name evidence="10" type="ORF">A2164_00515</name>
</gene>
<dbReference type="InterPro" id="IPR033910">
    <property type="entry name" value="GluRS_core"/>
</dbReference>
<name>A0A1F5G265_9BACT</name>
<evidence type="ECO:0000259" key="8">
    <source>
        <dbReference type="Pfam" id="PF00749"/>
    </source>
</evidence>
<keyword evidence="6 7" id="KW-0030">Aminoacyl-tRNA synthetase</keyword>
<dbReference type="InterPro" id="IPR045462">
    <property type="entry name" value="aa-tRNA-synth_I_cd-bd"/>
</dbReference>
<evidence type="ECO:0000259" key="9">
    <source>
        <dbReference type="Pfam" id="PF19269"/>
    </source>
</evidence>
<dbReference type="PROSITE" id="PS00178">
    <property type="entry name" value="AA_TRNA_LIGASE_I"/>
    <property type="match status" value="1"/>
</dbReference>
<keyword evidence="3 7" id="KW-0547">Nucleotide-binding</keyword>
<sequence>MLKVITRYAPSPTGIPHVGNIRTALFNYLFAKNQNGKFILRIEDTDQKRSTLSHIDKIKDSLKLLGIKWEQDYQQSKRLDIYQMHLGILKKKGLVYEDEGAWRFKINTHQDQNIHWQDIVHGNVSFPVNIQEDFIIIKSDGFPTYHFASVVDDHLMQITHVLRGDEWISSTPKHLMLYSAFSWQHPLFCHLPAILGADKKKLSKREGAKSVFDYIDSGYLPQALVNFLTFLGWAPKGDKELFSLNELINEFSLERLNKNSPIFNINKLNWFNKKYIQQLKTNELAQKIKKHSKVFKNIDNKKLSMLIDLIRDRMITLNDFDKYASIFVTKGKQTPPTRQKIQNAKDAITSIQNWNLSSITENLNKWILNNNLESADFKNTLRLSVFADNTPPIYDSLAILTKEETINRIDDAFQNTK</sequence>
<dbReference type="InterPro" id="IPR004527">
    <property type="entry name" value="Glu-tRNA-ligase_bac/mito"/>
</dbReference>
<dbReference type="GO" id="GO:0005829">
    <property type="term" value="C:cytosol"/>
    <property type="evidence" value="ECO:0007669"/>
    <property type="project" value="TreeGrafter"/>
</dbReference>
<dbReference type="InterPro" id="IPR008925">
    <property type="entry name" value="aa_tRNA-synth_I_cd-bd_sf"/>
</dbReference>
<dbReference type="Gene3D" id="3.40.50.620">
    <property type="entry name" value="HUPs"/>
    <property type="match status" value="2"/>
</dbReference>
<keyword evidence="7" id="KW-0963">Cytoplasm</keyword>
<dbReference type="GO" id="GO:0008270">
    <property type="term" value="F:zinc ion binding"/>
    <property type="evidence" value="ECO:0007669"/>
    <property type="project" value="InterPro"/>
</dbReference>
<evidence type="ECO:0000313" key="11">
    <source>
        <dbReference type="Proteomes" id="UP000176317"/>
    </source>
</evidence>
<proteinExistence type="inferred from homology"/>
<dbReference type="GO" id="GO:0000049">
    <property type="term" value="F:tRNA binding"/>
    <property type="evidence" value="ECO:0007669"/>
    <property type="project" value="InterPro"/>
</dbReference>
<comment type="function">
    <text evidence="7">Catalyzes the attachment of glutamate to tRNA(Glu) in a two-step reaction: glutamate is first activated by ATP to form Glu-AMP and then transferred to the acceptor end of tRNA(Glu).</text>
</comment>
<comment type="caution">
    <text evidence="10">The sequence shown here is derived from an EMBL/GenBank/DDBJ whole genome shotgun (WGS) entry which is preliminary data.</text>
</comment>
<accession>A0A1F5G265</accession>
<keyword evidence="2 7" id="KW-0436">Ligase</keyword>
<dbReference type="InterPro" id="IPR049940">
    <property type="entry name" value="GluQ/Sye"/>
</dbReference>
<dbReference type="InterPro" id="IPR000924">
    <property type="entry name" value="Glu/Gln-tRNA-synth"/>
</dbReference>
<evidence type="ECO:0000256" key="3">
    <source>
        <dbReference type="ARBA" id="ARBA00022741"/>
    </source>
</evidence>
<dbReference type="PANTHER" id="PTHR43311:SF2">
    <property type="entry name" value="GLUTAMATE--TRNA LIGASE, MITOCHONDRIAL-RELATED"/>
    <property type="match status" value="1"/>
</dbReference>
<evidence type="ECO:0000256" key="2">
    <source>
        <dbReference type="ARBA" id="ARBA00022598"/>
    </source>
</evidence>
<evidence type="ECO:0000313" key="10">
    <source>
        <dbReference type="EMBL" id="OGD85973.1"/>
    </source>
</evidence>
<comment type="catalytic activity">
    <reaction evidence="7">
        <text>tRNA(Glu) + L-glutamate + ATP = L-glutamyl-tRNA(Glu) + AMP + diphosphate</text>
        <dbReference type="Rhea" id="RHEA:23540"/>
        <dbReference type="Rhea" id="RHEA-COMP:9663"/>
        <dbReference type="Rhea" id="RHEA-COMP:9680"/>
        <dbReference type="ChEBI" id="CHEBI:29985"/>
        <dbReference type="ChEBI" id="CHEBI:30616"/>
        <dbReference type="ChEBI" id="CHEBI:33019"/>
        <dbReference type="ChEBI" id="CHEBI:78442"/>
        <dbReference type="ChEBI" id="CHEBI:78520"/>
        <dbReference type="ChEBI" id="CHEBI:456215"/>
        <dbReference type="EC" id="6.1.1.17"/>
    </reaction>
</comment>
<keyword evidence="5 7" id="KW-0648">Protein biosynthesis</keyword>
<dbReference type="NCBIfam" id="TIGR00464">
    <property type="entry name" value="gltX_bact"/>
    <property type="match status" value="1"/>
</dbReference>
<dbReference type="GO" id="GO:0004818">
    <property type="term" value="F:glutamate-tRNA ligase activity"/>
    <property type="evidence" value="ECO:0007669"/>
    <property type="project" value="UniProtKB-UniRule"/>
</dbReference>
<dbReference type="InterPro" id="IPR014729">
    <property type="entry name" value="Rossmann-like_a/b/a_fold"/>
</dbReference>
<feature type="domain" description="Glutamyl/glutaminyl-tRNA synthetase class Ib catalytic" evidence="8">
    <location>
        <begin position="103"/>
        <end position="270"/>
    </location>
</feature>